<evidence type="ECO:0000256" key="1">
    <source>
        <dbReference type="SAM" id="Phobius"/>
    </source>
</evidence>
<sequence>MTILATLMALAAFLSFGLASDRHHEPRFGRRLPAPDARRWRLAGWALLAAGFVAAIVARGWVFGPVLWTGLVMAGAAVSFLWLNLTVPPRDRRRR</sequence>
<keyword evidence="3" id="KW-1185">Reference proteome</keyword>
<organism evidence="2 3">
    <name type="scientific">Sphingomonas mollis</name>
    <dbReference type="NCBI Taxonomy" id="2795726"/>
    <lineage>
        <taxon>Bacteria</taxon>
        <taxon>Pseudomonadati</taxon>
        <taxon>Pseudomonadota</taxon>
        <taxon>Alphaproteobacteria</taxon>
        <taxon>Sphingomonadales</taxon>
        <taxon>Sphingomonadaceae</taxon>
        <taxon>Sphingomonas</taxon>
    </lineage>
</organism>
<dbReference type="InterPro" id="IPR021762">
    <property type="entry name" value="DUF3325"/>
</dbReference>
<dbReference type="Proteomes" id="UP000640426">
    <property type="component" value="Unassembled WGS sequence"/>
</dbReference>
<keyword evidence="1" id="KW-1133">Transmembrane helix</keyword>
<dbReference type="Pfam" id="PF11804">
    <property type="entry name" value="DUF3325"/>
    <property type="match status" value="1"/>
</dbReference>
<evidence type="ECO:0000313" key="3">
    <source>
        <dbReference type="Proteomes" id="UP000640426"/>
    </source>
</evidence>
<reference evidence="3" key="1">
    <citation type="submission" date="2020-12" db="EMBL/GenBank/DDBJ databases">
        <title>Hymenobacter sp.</title>
        <authorList>
            <person name="Kim M.K."/>
        </authorList>
    </citation>
    <scope>NUCLEOTIDE SEQUENCE [LARGE SCALE GENOMIC DNA]</scope>
    <source>
        <strain evidence="3">BT553</strain>
    </source>
</reference>
<dbReference type="RefSeq" id="WP_199040463.1">
    <property type="nucleotide sequence ID" value="NZ_JAELXS010000010.1"/>
</dbReference>
<keyword evidence="1" id="KW-0472">Membrane</keyword>
<gene>
    <name evidence="2" type="ORF">JAO74_16055</name>
</gene>
<feature type="transmembrane region" description="Helical" evidence="1">
    <location>
        <begin position="66"/>
        <end position="85"/>
    </location>
</feature>
<accession>A0ABS0XTE3</accession>
<feature type="transmembrane region" description="Helical" evidence="1">
    <location>
        <begin position="43"/>
        <end position="61"/>
    </location>
</feature>
<comment type="caution">
    <text evidence="2">The sequence shown here is derived from an EMBL/GenBank/DDBJ whole genome shotgun (WGS) entry which is preliminary data.</text>
</comment>
<proteinExistence type="predicted"/>
<protein>
    <submittedName>
        <fullName evidence="2">DUF3325 domain-containing protein</fullName>
    </submittedName>
</protein>
<dbReference type="EMBL" id="JAELXS010000010">
    <property type="protein sequence ID" value="MBJ6123301.1"/>
    <property type="molecule type" value="Genomic_DNA"/>
</dbReference>
<name>A0ABS0XTE3_9SPHN</name>
<keyword evidence="1" id="KW-0812">Transmembrane</keyword>
<evidence type="ECO:0000313" key="2">
    <source>
        <dbReference type="EMBL" id="MBJ6123301.1"/>
    </source>
</evidence>